<evidence type="ECO:0000313" key="2">
    <source>
        <dbReference type="Proteomes" id="UP001162501"/>
    </source>
</evidence>
<name>A0AC60A3S9_RANTA</name>
<evidence type="ECO:0000313" key="1">
    <source>
        <dbReference type="EMBL" id="CAN0552020.1"/>
    </source>
</evidence>
<reference evidence="1" key="2">
    <citation type="submission" date="2025-03" db="EMBL/GenBank/DDBJ databases">
        <authorList>
            <consortium name="ELIXIR-Norway"/>
            <consortium name="Elixir Norway"/>
        </authorList>
    </citation>
    <scope>NUCLEOTIDE SEQUENCE</scope>
</reference>
<organism evidence="1 2">
    <name type="scientific">Rangifer tarandus platyrhynchus</name>
    <name type="common">Svalbard reindeer</name>
    <dbReference type="NCBI Taxonomy" id="3082113"/>
    <lineage>
        <taxon>Eukaryota</taxon>
        <taxon>Metazoa</taxon>
        <taxon>Chordata</taxon>
        <taxon>Craniata</taxon>
        <taxon>Vertebrata</taxon>
        <taxon>Euteleostomi</taxon>
        <taxon>Mammalia</taxon>
        <taxon>Eutheria</taxon>
        <taxon>Laurasiatheria</taxon>
        <taxon>Artiodactyla</taxon>
        <taxon>Ruminantia</taxon>
        <taxon>Pecora</taxon>
        <taxon>Cervidae</taxon>
        <taxon>Odocoileinae</taxon>
        <taxon>Rangifer</taxon>
    </lineage>
</organism>
<proteinExistence type="predicted"/>
<dbReference type="Proteomes" id="UP001162501">
    <property type="component" value="Chromosome 7"/>
</dbReference>
<accession>A0AC60A3S9</accession>
<protein>
    <submittedName>
        <fullName evidence="1">Uncharacterized protein</fullName>
    </submittedName>
</protein>
<gene>
    <name evidence="1" type="ORF">MRATA1EN22A_LOCUS26337</name>
</gene>
<dbReference type="EMBL" id="OX596091">
    <property type="protein sequence ID" value="CAN0552020.1"/>
    <property type="molecule type" value="Genomic_DNA"/>
</dbReference>
<sequence>MLLKVVDLRKTNYVTADDNVFKSISYDSEELFNYFPPSPCLPLKLFSISLEFLAVYLQLRQSSHSILFHKQPTDPSAPHPLTPVLLATCNRQKPVFSLAAISSN</sequence>
<reference evidence="1" key="1">
    <citation type="submission" date="2023-05" db="EMBL/GenBank/DDBJ databases">
        <authorList>
            <consortium name="ELIXIR-Norway"/>
        </authorList>
    </citation>
    <scope>NUCLEOTIDE SEQUENCE</scope>
</reference>